<gene>
    <name evidence="2" type="ORF">KHLLAP_LOCUS9733</name>
</gene>
<proteinExistence type="predicted"/>
<sequence length="97" mass="10000">MLPIPALLVIALAAITHAWKIEAYSNTGCDDGGHLGEKSGGHGSTEDVICEGGENSGIEAGLAVGECYDHTRYESLLGYWHVTCQAAGGVLGGILDD</sequence>
<organism evidence="2 3">
    <name type="scientific">Anthostomella pinea</name>
    <dbReference type="NCBI Taxonomy" id="933095"/>
    <lineage>
        <taxon>Eukaryota</taxon>
        <taxon>Fungi</taxon>
        <taxon>Dikarya</taxon>
        <taxon>Ascomycota</taxon>
        <taxon>Pezizomycotina</taxon>
        <taxon>Sordariomycetes</taxon>
        <taxon>Xylariomycetidae</taxon>
        <taxon>Xylariales</taxon>
        <taxon>Xylariaceae</taxon>
        <taxon>Anthostomella</taxon>
    </lineage>
</organism>
<feature type="signal peptide" evidence="1">
    <location>
        <begin position="1"/>
        <end position="18"/>
    </location>
</feature>
<name>A0AAI8VK32_9PEZI</name>
<evidence type="ECO:0000313" key="3">
    <source>
        <dbReference type="Proteomes" id="UP001295740"/>
    </source>
</evidence>
<accession>A0AAI8VK32</accession>
<dbReference type="AlphaFoldDB" id="A0AAI8VK32"/>
<evidence type="ECO:0000313" key="2">
    <source>
        <dbReference type="EMBL" id="CAJ2509265.1"/>
    </source>
</evidence>
<comment type="caution">
    <text evidence="2">The sequence shown here is derived from an EMBL/GenBank/DDBJ whole genome shotgun (WGS) entry which is preliminary data.</text>
</comment>
<keyword evidence="3" id="KW-1185">Reference proteome</keyword>
<dbReference type="EMBL" id="CAUWAG010000012">
    <property type="protein sequence ID" value="CAJ2509265.1"/>
    <property type="molecule type" value="Genomic_DNA"/>
</dbReference>
<dbReference type="Proteomes" id="UP001295740">
    <property type="component" value="Unassembled WGS sequence"/>
</dbReference>
<feature type="chain" id="PRO_5042602686" evidence="1">
    <location>
        <begin position="19"/>
        <end position="97"/>
    </location>
</feature>
<keyword evidence="1" id="KW-0732">Signal</keyword>
<reference evidence="2" key="1">
    <citation type="submission" date="2023-10" db="EMBL/GenBank/DDBJ databases">
        <authorList>
            <person name="Hackl T."/>
        </authorList>
    </citation>
    <scope>NUCLEOTIDE SEQUENCE</scope>
</reference>
<protein>
    <submittedName>
        <fullName evidence="2">Uu.00g142910.m01.CDS01</fullName>
    </submittedName>
</protein>
<evidence type="ECO:0000256" key="1">
    <source>
        <dbReference type="SAM" id="SignalP"/>
    </source>
</evidence>